<evidence type="ECO:0000313" key="6">
    <source>
        <dbReference type="EMBL" id="KAJ9157589.1"/>
    </source>
</evidence>
<dbReference type="Pfam" id="PF02538">
    <property type="entry name" value="Hydantoinase_B"/>
    <property type="match status" value="1"/>
</dbReference>
<proteinExistence type="inferred from homology"/>
<evidence type="ECO:0000259" key="4">
    <source>
        <dbReference type="Pfam" id="PF05378"/>
    </source>
</evidence>
<dbReference type="Pfam" id="PF05378">
    <property type="entry name" value="Hydant_A_N"/>
    <property type="match status" value="1"/>
</dbReference>
<comment type="caution">
    <text evidence="6">The sequence shown here is derived from an EMBL/GenBank/DDBJ whole genome shotgun (WGS) entry which is preliminary data.</text>
</comment>
<sequence>MGGYMLGVDVGGTFTDVCVLTPSGETVRSKTPTTVHDQSIGVKDGIEKVRKLLRAKYNWDGQFSFLHHGTTVATNAILEGKGAKSALVVTAGHKDVLSVRRSQIPGGLGAWINFVPPPPTIPLERTVQCVERIDVNGEVVTAVDVEALSANLRELKQLHPDLDAVTISLLNSYRNDAHERQVAEVVRKEFGPSLEVICSSHVLPEAGEYERTVTASVNAAVRPVVKHYFDGLQKLLLPDSETIRILKSDGGLTSIPLAEELPVNLLMSGPAGGVQGVVDVIAKQTPYKNLITLDMGGTSTDCALIVDGEPSLRRETSIDQVTVRASSVDVRTVGAGGGSIAKYIDLTNTLRVGPESAGATPGPACYGKGGKAPTVADANLFLGYLPSTLLDGDFELDVQAAASALTELAKQMGDDVAPASAAEAIVNIVNETMYGAVRLVSVEQGYDPRDFAFVAFGGAGPLHANAVGKLLGAWPVIVPPSPGVLCAQGDATTKLRQEQSASYIRVLSQLDFSEMKEAIQKLESTCRDKIISALQSAESLDVSYECDLRYKGQALTLTIPFDAKELAGDLEAFVETLSERFNKAHEKSFNYSLPSYDLEVVRLGVIGVDCSSQKMATGESTPLSASGPIEPPKSAIISQKDIIVDGQAVKATFWKRSELSVPGTQVSGPCIISEMDSNTLVLPGYVADIDNVGNILIRPIEEKKASTVDQHTPESAADLVAKTGLIPTLISSALASIRNEMDTLMLRCAMSPAIREQQDEFNVITNNAGQMLVGQFGSFISSFLAMWKGRGTIEEGDVFVTNDVYEVGGAVTHLNDVIILLPIFYQHKLVGWAANFGHLTDVGGKVPGSMSIESTTIFEDGVQVPVVKLYKRGEPNLDLIEVLCRNSRQPDWYRSDLTALVSACRRAAARVCELNERYGPLVYEAACKELLRRNRDAVGKLIHTQFSDAPSHFTDFVDDDGAGVGPYAVKCSMTRKDGKLIFDWDGTSAQSERSINYYLSITMFKMFVGYYLLAVFDPQCVVNDGFHDLIDVKIPEGSVLKPVRPAAVSCRTHFLGRVMDIVQALMGQRNPAYRAAAGFSDSPHFFYSGWTPEGEWYQLYQIGFGGVPARPAGDGPDCHCLFPAIKSVPTESIELNFPLRIEANEALADTGGPGYYRGGNAQRTLYRFLSRGEFSLHDDRWFTKPWGIDGGKPGARSRKILWQYSLNAVDPPKVILPSKCDHIQVEPNDLLEWITWGGGGLGDPLTRPASKVALEVQRKLVTIEGAAKNYGVVVDPVSYEVCASETEALRVSMKKEGEEAKSGPYGALYDRGGAIVELREKCLEETGLPPPVPQWSKPPYGPHVAVPYVKQWYSTMAKKGDWDLE</sequence>
<evidence type="ECO:0000259" key="3">
    <source>
        <dbReference type="Pfam" id="PF02538"/>
    </source>
</evidence>
<dbReference type="PANTHER" id="PTHR11365">
    <property type="entry name" value="5-OXOPROLINASE RELATED"/>
    <property type="match status" value="1"/>
</dbReference>
<dbReference type="Pfam" id="PF19278">
    <property type="entry name" value="Hydant_A_C"/>
    <property type="match status" value="1"/>
</dbReference>
<dbReference type="InterPro" id="IPR002821">
    <property type="entry name" value="Hydantoinase_A"/>
</dbReference>
<dbReference type="InterPro" id="IPR003692">
    <property type="entry name" value="Hydantoinase_B"/>
</dbReference>
<dbReference type="Proteomes" id="UP001174694">
    <property type="component" value="Unassembled WGS sequence"/>
</dbReference>
<keyword evidence="7" id="KW-1185">Reference proteome</keyword>
<dbReference type="GO" id="GO:0006749">
    <property type="term" value="P:glutathione metabolic process"/>
    <property type="evidence" value="ECO:0007669"/>
    <property type="project" value="TreeGrafter"/>
</dbReference>
<feature type="domain" description="Acetophenone carboxylase-like C-terminal" evidence="5">
    <location>
        <begin position="513"/>
        <end position="686"/>
    </location>
</feature>
<name>A0AA38S7E1_9PEZI</name>
<dbReference type="InterPro" id="IPR049517">
    <property type="entry name" value="ACX-like_C"/>
</dbReference>
<comment type="similarity">
    <text evidence="1">Belongs to the oxoprolinase family.</text>
</comment>
<dbReference type="InterPro" id="IPR045079">
    <property type="entry name" value="Oxoprolinase-like"/>
</dbReference>
<feature type="domain" description="Hydantoinase A/oxoprolinase" evidence="2">
    <location>
        <begin position="211"/>
        <end position="498"/>
    </location>
</feature>
<reference evidence="6" key="1">
    <citation type="submission" date="2022-07" db="EMBL/GenBank/DDBJ databases">
        <title>Fungi with potential for degradation of polypropylene.</title>
        <authorList>
            <person name="Gostincar C."/>
        </authorList>
    </citation>
    <scope>NUCLEOTIDE SEQUENCE</scope>
    <source>
        <strain evidence="6">EXF-13308</strain>
    </source>
</reference>
<gene>
    <name evidence="6" type="ORF">NKR23_g224</name>
</gene>
<dbReference type="GO" id="GO:0005829">
    <property type="term" value="C:cytosol"/>
    <property type="evidence" value="ECO:0007669"/>
    <property type="project" value="TreeGrafter"/>
</dbReference>
<protein>
    <submittedName>
        <fullName evidence="6">Hydantoin utilization A protein</fullName>
    </submittedName>
</protein>
<feature type="domain" description="Hydantoinase B/oxoprolinase" evidence="3">
    <location>
        <begin position="729"/>
        <end position="1244"/>
    </location>
</feature>
<dbReference type="PANTHER" id="PTHR11365:SF23">
    <property type="entry name" value="HYPOTHETICAL 5-OXOPROLINASE (EUROFUNG)-RELATED"/>
    <property type="match status" value="1"/>
</dbReference>
<dbReference type="Pfam" id="PF01968">
    <property type="entry name" value="Hydantoinase_A"/>
    <property type="match status" value="1"/>
</dbReference>
<evidence type="ECO:0000256" key="1">
    <source>
        <dbReference type="ARBA" id="ARBA00010403"/>
    </source>
</evidence>
<dbReference type="InterPro" id="IPR008040">
    <property type="entry name" value="Hydant_A_N"/>
</dbReference>
<dbReference type="EMBL" id="JANBVO010000001">
    <property type="protein sequence ID" value="KAJ9157589.1"/>
    <property type="molecule type" value="Genomic_DNA"/>
</dbReference>
<dbReference type="GO" id="GO:0017168">
    <property type="term" value="F:5-oxoprolinase (ATP-hydrolyzing) activity"/>
    <property type="evidence" value="ECO:0007669"/>
    <property type="project" value="TreeGrafter"/>
</dbReference>
<organism evidence="6 7">
    <name type="scientific">Pleurostoma richardsiae</name>
    <dbReference type="NCBI Taxonomy" id="41990"/>
    <lineage>
        <taxon>Eukaryota</taxon>
        <taxon>Fungi</taxon>
        <taxon>Dikarya</taxon>
        <taxon>Ascomycota</taxon>
        <taxon>Pezizomycotina</taxon>
        <taxon>Sordariomycetes</taxon>
        <taxon>Sordariomycetidae</taxon>
        <taxon>Calosphaeriales</taxon>
        <taxon>Pleurostomataceae</taxon>
        <taxon>Pleurostoma</taxon>
    </lineage>
</organism>
<evidence type="ECO:0000259" key="2">
    <source>
        <dbReference type="Pfam" id="PF01968"/>
    </source>
</evidence>
<accession>A0AA38S7E1</accession>
<feature type="domain" description="Hydantoinase/oxoprolinase N-terminal" evidence="4">
    <location>
        <begin position="6"/>
        <end position="189"/>
    </location>
</feature>
<evidence type="ECO:0000259" key="5">
    <source>
        <dbReference type="Pfam" id="PF19278"/>
    </source>
</evidence>
<evidence type="ECO:0000313" key="7">
    <source>
        <dbReference type="Proteomes" id="UP001174694"/>
    </source>
</evidence>